<feature type="compositionally biased region" description="Low complexity" evidence="1">
    <location>
        <begin position="1"/>
        <end position="17"/>
    </location>
</feature>
<dbReference type="InParanoid" id="A0A136JIV8"/>
<dbReference type="Pfam" id="PF09791">
    <property type="entry name" value="Oxidored-like"/>
    <property type="match status" value="1"/>
</dbReference>
<dbReference type="InterPro" id="IPR019180">
    <property type="entry name" value="Oxidoreductase-like_N"/>
</dbReference>
<name>A0A136JIV8_9PEZI</name>
<accession>A0A136JIV8</accession>
<sequence>MAFTARPLLRAAARPMRGLSQQPRQAQQALFSSSRAQQKLPGGTPGETSDPSEQKTPLGPYYESMLVDPQPIPKTKPEQPPQSSPNAPSKKADKAEPTPSKKAGGLPTDPDPVPAPSSPAQSPPLSATASPDATAAAASSTPSFAPSSSSPITFGTKLGGPANEGARAERLKALRLSQGTLIAGIRVPPRPDEPDNCCMSGCVNCVWDRYRDDMEEWAALSLQAEAALQAQRSQGSPEELGKVSAVKGMPSVRRAGGAEVAAAAASNAVSMDDDGGGSDTNWVDPLAAVKTAAGGDAKIAKDFWDDELYKNVPVGIREFMKQEKRLKEKHARERDPAVAS</sequence>
<dbReference type="PANTHER" id="PTHR21193:SF3">
    <property type="entry name" value="OXIDOREDUCTASE-LIKE DOMAIN-CONTAINING PROTEIN 1"/>
    <property type="match status" value="1"/>
</dbReference>
<dbReference type="PANTHER" id="PTHR21193">
    <property type="entry name" value="OXIDOREDUCTASE-LIKE DOMAIN-CONTAINING PROTEIN 1"/>
    <property type="match status" value="1"/>
</dbReference>
<feature type="compositionally biased region" description="Polar residues" evidence="1">
    <location>
        <begin position="46"/>
        <end position="55"/>
    </location>
</feature>
<keyword evidence="4" id="KW-1185">Reference proteome</keyword>
<dbReference type="Proteomes" id="UP000070501">
    <property type="component" value="Unassembled WGS sequence"/>
</dbReference>
<evidence type="ECO:0000313" key="3">
    <source>
        <dbReference type="EMBL" id="KXJ97066.1"/>
    </source>
</evidence>
<evidence type="ECO:0000256" key="1">
    <source>
        <dbReference type="SAM" id="MobiDB-lite"/>
    </source>
</evidence>
<feature type="compositionally biased region" description="Pro residues" evidence="1">
    <location>
        <begin position="70"/>
        <end position="83"/>
    </location>
</feature>
<dbReference type="AlphaFoldDB" id="A0A136JIV8"/>
<dbReference type="STRING" id="196109.A0A136JIV8"/>
<evidence type="ECO:0000259" key="2">
    <source>
        <dbReference type="Pfam" id="PF09791"/>
    </source>
</evidence>
<dbReference type="GO" id="GO:0005739">
    <property type="term" value="C:mitochondrion"/>
    <property type="evidence" value="ECO:0007669"/>
    <property type="project" value="TreeGrafter"/>
</dbReference>
<feature type="compositionally biased region" description="Polar residues" evidence="1">
    <location>
        <begin position="19"/>
        <end position="37"/>
    </location>
</feature>
<protein>
    <submittedName>
        <fullName evidence="3">Oxidoreductase-like protein</fullName>
    </submittedName>
</protein>
<dbReference type="EMBL" id="KQ964245">
    <property type="protein sequence ID" value="KXJ97066.1"/>
    <property type="molecule type" value="Genomic_DNA"/>
</dbReference>
<dbReference type="InterPro" id="IPR039251">
    <property type="entry name" value="OXLD1"/>
</dbReference>
<organism evidence="3 4">
    <name type="scientific">Microdochium bolleyi</name>
    <dbReference type="NCBI Taxonomy" id="196109"/>
    <lineage>
        <taxon>Eukaryota</taxon>
        <taxon>Fungi</taxon>
        <taxon>Dikarya</taxon>
        <taxon>Ascomycota</taxon>
        <taxon>Pezizomycotina</taxon>
        <taxon>Sordariomycetes</taxon>
        <taxon>Xylariomycetidae</taxon>
        <taxon>Xylariales</taxon>
        <taxon>Microdochiaceae</taxon>
        <taxon>Microdochium</taxon>
    </lineage>
</organism>
<dbReference type="OrthoDB" id="10064411at2759"/>
<feature type="region of interest" description="Disordered" evidence="1">
    <location>
        <begin position="1"/>
        <end position="166"/>
    </location>
</feature>
<gene>
    <name evidence="3" type="ORF">Micbo1qcDRAFT_229818</name>
</gene>
<proteinExistence type="predicted"/>
<feature type="domain" description="Oxidoreductase-like" evidence="2">
    <location>
        <begin position="182"/>
        <end position="224"/>
    </location>
</feature>
<evidence type="ECO:0000313" key="4">
    <source>
        <dbReference type="Proteomes" id="UP000070501"/>
    </source>
</evidence>
<feature type="compositionally biased region" description="Low complexity" evidence="1">
    <location>
        <begin position="118"/>
        <end position="151"/>
    </location>
</feature>
<reference evidence="4" key="1">
    <citation type="submission" date="2016-02" db="EMBL/GenBank/DDBJ databases">
        <title>Draft genome sequence of Microdochium bolleyi, a fungal endophyte of beachgrass.</title>
        <authorList>
            <consortium name="DOE Joint Genome Institute"/>
            <person name="David A.S."/>
            <person name="May G."/>
            <person name="Haridas S."/>
            <person name="Lim J."/>
            <person name="Wang M."/>
            <person name="Labutti K."/>
            <person name="Lipzen A."/>
            <person name="Barry K."/>
            <person name="Grigoriev I.V."/>
        </authorList>
    </citation>
    <scope>NUCLEOTIDE SEQUENCE [LARGE SCALE GENOMIC DNA]</scope>
    <source>
        <strain evidence="4">J235TASD1</strain>
    </source>
</reference>